<proteinExistence type="predicted"/>
<name>A0A5B8FYZ2_9RHOB</name>
<dbReference type="Proteomes" id="UP000305888">
    <property type="component" value="Chromosome"/>
</dbReference>
<keyword evidence="3" id="KW-1185">Reference proteome</keyword>
<gene>
    <name evidence="2" type="ORF">FDP22_13040</name>
</gene>
<dbReference type="AlphaFoldDB" id="A0A5B8FYZ2"/>
<protein>
    <submittedName>
        <fullName evidence="2">Uncharacterized protein</fullName>
    </submittedName>
</protein>
<dbReference type="RefSeq" id="WP_138574262.1">
    <property type="nucleotide sequence ID" value="NZ_CP040818.1"/>
</dbReference>
<dbReference type="KEGG" id="ppru:FDP22_13040"/>
<feature type="transmembrane region" description="Helical" evidence="1">
    <location>
        <begin position="20"/>
        <end position="42"/>
    </location>
</feature>
<keyword evidence="1" id="KW-0472">Membrane</keyword>
<keyword evidence="1" id="KW-1133">Transmembrane helix</keyword>
<keyword evidence="1" id="KW-0812">Transmembrane</keyword>
<organism evidence="2 3">
    <name type="scientific">Paroceanicella profunda</name>
    <dbReference type="NCBI Taxonomy" id="2579971"/>
    <lineage>
        <taxon>Bacteria</taxon>
        <taxon>Pseudomonadati</taxon>
        <taxon>Pseudomonadota</taxon>
        <taxon>Alphaproteobacteria</taxon>
        <taxon>Rhodobacterales</taxon>
        <taxon>Paracoccaceae</taxon>
        <taxon>Paroceanicella</taxon>
    </lineage>
</organism>
<accession>A0A5B8FYZ2</accession>
<evidence type="ECO:0000313" key="2">
    <source>
        <dbReference type="EMBL" id="QDL92630.1"/>
    </source>
</evidence>
<evidence type="ECO:0000313" key="3">
    <source>
        <dbReference type="Proteomes" id="UP000305888"/>
    </source>
</evidence>
<sequence length="62" mass="6411">MHLTMSSPVRPARTGQRLSATAIAVAVLVALIALPAVFGVAAHTTGKTQDWRGNSASLATLR</sequence>
<reference evidence="2 3" key="1">
    <citation type="submission" date="2019-06" db="EMBL/GenBank/DDBJ databases">
        <title>Genome sequence of Rhodobacteraceae bacterium D4M1.</title>
        <authorList>
            <person name="Cao J."/>
        </authorList>
    </citation>
    <scope>NUCLEOTIDE SEQUENCE [LARGE SCALE GENOMIC DNA]</scope>
    <source>
        <strain evidence="2 3">D4M1</strain>
    </source>
</reference>
<evidence type="ECO:0000256" key="1">
    <source>
        <dbReference type="SAM" id="Phobius"/>
    </source>
</evidence>
<dbReference type="EMBL" id="CP040818">
    <property type="protein sequence ID" value="QDL92630.1"/>
    <property type="molecule type" value="Genomic_DNA"/>
</dbReference>